<keyword evidence="9" id="KW-1185">Reference proteome</keyword>
<dbReference type="GO" id="GO:0000978">
    <property type="term" value="F:RNA polymerase II cis-regulatory region sequence-specific DNA binding"/>
    <property type="evidence" value="ECO:0007669"/>
    <property type="project" value="InterPro"/>
</dbReference>
<evidence type="ECO:0000256" key="2">
    <source>
        <dbReference type="ARBA" id="ARBA00023125"/>
    </source>
</evidence>
<feature type="compositionally biased region" description="Polar residues" evidence="6">
    <location>
        <begin position="428"/>
        <end position="443"/>
    </location>
</feature>
<dbReference type="PANTHER" id="PTHR11267">
    <property type="entry name" value="T-BOX PROTEIN-RELATED"/>
    <property type="match status" value="1"/>
</dbReference>
<feature type="compositionally biased region" description="Polar residues" evidence="6">
    <location>
        <begin position="346"/>
        <end position="377"/>
    </location>
</feature>
<proteinExistence type="predicted"/>
<keyword evidence="4 5" id="KW-0539">Nucleus</keyword>
<evidence type="ECO:0000313" key="9">
    <source>
        <dbReference type="Proteomes" id="UP001107558"/>
    </source>
</evidence>
<dbReference type="GO" id="GO:0005634">
    <property type="term" value="C:nucleus"/>
    <property type="evidence" value="ECO:0007669"/>
    <property type="project" value="UniProtKB-SubCell"/>
</dbReference>
<evidence type="ECO:0000313" key="8">
    <source>
        <dbReference type="EMBL" id="KAG5673333.1"/>
    </source>
</evidence>
<evidence type="ECO:0000256" key="3">
    <source>
        <dbReference type="ARBA" id="ARBA00023163"/>
    </source>
</evidence>
<feature type="compositionally biased region" description="Polar residues" evidence="6">
    <location>
        <begin position="196"/>
        <end position="216"/>
    </location>
</feature>
<gene>
    <name evidence="8" type="ORF">PVAND_003393</name>
</gene>
<dbReference type="SMART" id="SM00425">
    <property type="entry name" value="TBOX"/>
    <property type="match status" value="1"/>
</dbReference>
<keyword evidence="2 5" id="KW-0238">DNA-binding</keyword>
<feature type="compositionally biased region" description="Basic and acidic residues" evidence="6">
    <location>
        <begin position="445"/>
        <end position="457"/>
    </location>
</feature>
<dbReference type="PRINTS" id="PR00937">
    <property type="entry name" value="TBOX"/>
</dbReference>
<dbReference type="Gene3D" id="2.60.40.820">
    <property type="entry name" value="Transcription factor, T-box"/>
    <property type="match status" value="1"/>
</dbReference>
<dbReference type="PROSITE" id="PS50252">
    <property type="entry name" value="TBOX_3"/>
    <property type="match status" value="1"/>
</dbReference>
<comment type="caution">
    <text evidence="8">The sequence shown here is derived from an EMBL/GenBank/DDBJ whole genome shotgun (WGS) entry which is preliminary data.</text>
</comment>
<feature type="region of interest" description="Disordered" evidence="6">
    <location>
        <begin position="173"/>
        <end position="222"/>
    </location>
</feature>
<evidence type="ECO:0000256" key="5">
    <source>
        <dbReference type="PROSITE-ProRule" id="PRU00201"/>
    </source>
</evidence>
<evidence type="ECO:0000256" key="6">
    <source>
        <dbReference type="SAM" id="MobiDB-lite"/>
    </source>
</evidence>
<feature type="compositionally biased region" description="Polar residues" evidence="6">
    <location>
        <begin position="94"/>
        <end position="103"/>
    </location>
</feature>
<dbReference type="SUPFAM" id="SSF49417">
    <property type="entry name" value="p53-like transcription factors"/>
    <property type="match status" value="1"/>
</dbReference>
<comment type="subcellular location">
    <subcellularLocation>
        <location evidence="5">Nucleus</location>
    </subcellularLocation>
</comment>
<dbReference type="Pfam" id="PF00907">
    <property type="entry name" value="T-box"/>
    <property type="match status" value="1"/>
</dbReference>
<feature type="region of interest" description="Disordered" evidence="6">
    <location>
        <begin position="304"/>
        <end position="410"/>
    </location>
</feature>
<dbReference type="InterPro" id="IPR001699">
    <property type="entry name" value="TF_T-box"/>
</dbReference>
<dbReference type="GO" id="GO:0045893">
    <property type="term" value="P:positive regulation of DNA-templated transcription"/>
    <property type="evidence" value="ECO:0007669"/>
    <property type="project" value="InterPro"/>
</dbReference>
<dbReference type="InterPro" id="IPR046360">
    <property type="entry name" value="T-box_DNA-bd"/>
</dbReference>
<feature type="domain" description="T-box" evidence="7">
    <location>
        <begin position="1"/>
        <end position="61"/>
    </location>
</feature>
<keyword evidence="3" id="KW-0804">Transcription</keyword>
<keyword evidence="1" id="KW-0805">Transcription regulation</keyword>
<evidence type="ECO:0000256" key="4">
    <source>
        <dbReference type="ARBA" id="ARBA00023242"/>
    </source>
</evidence>
<sequence>MHKYQPRFHLVRTTDILKLPYSTFRTYVFKETEFIAVTAYQNEKITQLKIDNNPFAKGFRDTGAGKREKNSIPVNSHSRQTLMSSQRSDGDKLNPSQTYSSTRGPFHDARHHHHLSQHHNHIDDDDKLLDVVGPPQSPLLSSLQQMQSHAHGWFNHFANEAHMEDVRRRLQGADDNEKDGSDSNCSDNVSAGAFRPTSSGSPKEGSKNSSYPSPNISVGPPIQPPPHLLPYLYPHGIYNPVAPPLSLLHNPAMNPGLFLNAQLALAAQHPALFGHYSGHAPSSPLHNLKSHRFSPYSLPGLHQGSAFDAVTPGQSSANNNNNAAPLERRSLSSSPPVSHNLNVNSDSPSSNNRAHSISPTPRPLSQQSSSTFTPQAASNNNNNSNERSKNGNSNGISSNNNSTIDKNSTTASELKNMEKMVNGLDMHQNGTIPTSASSGSLRSISPDDSKKIINLDQ</sequence>
<dbReference type="EMBL" id="JADBJN010000003">
    <property type="protein sequence ID" value="KAG5673333.1"/>
    <property type="molecule type" value="Genomic_DNA"/>
</dbReference>
<dbReference type="OrthoDB" id="7442607at2759"/>
<organism evidence="8 9">
    <name type="scientific">Polypedilum vanderplanki</name>
    <name type="common">Sleeping chironomid midge</name>
    <dbReference type="NCBI Taxonomy" id="319348"/>
    <lineage>
        <taxon>Eukaryota</taxon>
        <taxon>Metazoa</taxon>
        <taxon>Ecdysozoa</taxon>
        <taxon>Arthropoda</taxon>
        <taxon>Hexapoda</taxon>
        <taxon>Insecta</taxon>
        <taxon>Pterygota</taxon>
        <taxon>Neoptera</taxon>
        <taxon>Endopterygota</taxon>
        <taxon>Diptera</taxon>
        <taxon>Nematocera</taxon>
        <taxon>Chironomoidea</taxon>
        <taxon>Chironomidae</taxon>
        <taxon>Chironominae</taxon>
        <taxon>Polypedilum</taxon>
        <taxon>Polypedilum</taxon>
    </lineage>
</organism>
<feature type="compositionally biased region" description="Low complexity" evidence="6">
    <location>
        <begin position="378"/>
        <end position="402"/>
    </location>
</feature>
<dbReference type="InterPro" id="IPR036960">
    <property type="entry name" value="T-box_sf"/>
</dbReference>
<dbReference type="GO" id="GO:0000981">
    <property type="term" value="F:DNA-binding transcription factor activity, RNA polymerase II-specific"/>
    <property type="evidence" value="ECO:0007669"/>
    <property type="project" value="TreeGrafter"/>
</dbReference>
<dbReference type="PANTHER" id="PTHR11267:SF181">
    <property type="entry name" value="OPTOMOTOR-BLIND PROTEIN"/>
    <property type="match status" value="1"/>
</dbReference>
<feature type="compositionally biased region" description="Basic residues" evidence="6">
    <location>
        <begin position="109"/>
        <end position="119"/>
    </location>
</feature>
<feature type="compositionally biased region" description="Polar residues" evidence="6">
    <location>
        <begin position="72"/>
        <end position="87"/>
    </location>
</feature>
<protein>
    <recommendedName>
        <fullName evidence="7">T-box domain-containing protein</fullName>
    </recommendedName>
</protein>
<dbReference type="GO" id="GO:0000785">
    <property type="term" value="C:chromatin"/>
    <property type="evidence" value="ECO:0007669"/>
    <property type="project" value="TreeGrafter"/>
</dbReference>
<dbReference type="InterPro" id="IPR008967">
    <property type="entry name" value="p53-like_TF_DNA-bd_sf"/>
</dbReference>
<dbReference type="Proteomes" id="UP001107558">
    <property type="component" value="Chromosome 3"/>
</dbReference>
<feature type="region of interest" description="Disordered" evidence="6">
    <location>
        <begin position="425"/>
        <end position="457"/>
    </location>
</feature>
<feature type="region of interest" description="Disordered" evidence="6">
    <location>
        <begin position="59"/>
        <end position="144"/>
    </location>
</feature>
<name>A0A9J6BUX3_POLVA</name>
<dbReference type="FunFam" id="2.60.40.820:FF:000014">
    <property type="entry name" value="Optomotor-blind protein"/>
    <property type="match status" value="1"/>
</dbReference>
<dbReference type="GO" id="GO:0001708">
    <property type="term" value="P:cell fate specification"/>
    <property type="evidence" value="ECO:0007669"/>
    <property type="project" value="TreeGrafter"/>
</dbReference>
<feature type="compositionally biased region" description="Basic and acidic residues" evidence="6">
    <location>
        <begin position="59"/>
        <end position="70"/>
    </location>
</feature>
<accession>A0A9J6BUX3</accession>
<comment type="caution">
    <text evidence="5">Lacks conserved residue(s) required for the propagation of feature annotation.</text>
</comment>
<reference evidence="8" key="1">
    <citation type="submission" date="2021-03" db="EMBL/GenBank/DDBJ databases">
        <title>Chromosome level genome of the anhydrobiotic midge Polypedilum vanderplanki.</title>
        <authorList>
            <person name="Yoshida Y."/>
            <person name="Kikawada T."/>
            <person name="Gusev O."/>
        </authorList>
    </citation>
    <scope>NUCLEOTIDE SEQUENCE</scope>
    <source>
        <strain evidence="8">NIAS01</strain>
        <tissue evidence="8">Whole body or cell culture</tissue>
    </source>
</reference>
<feature type="compositionally biased region" description="Low complexity" evidence="6">
    <location>
        <begin position="331"/>
        <end position="345"/>
    </location>
</feature>
<evidence type="ECO:0000256" key="1">
    <source>
        <dbReference type="ARBA" id="ARBA00023015"/>
    </source>
</evidence>
<dbReference type="AlphaFoldDB" id="A0A9J6BUX3"/>
<evidence type="ECO:0000259" key="7">
    <source>
        <dbReference type="PROSITE" id="PS50252"/>
    </source>
</evidence>